<dbReference type="GO" id="GO:0016491">
    <property type="term" value="F:oxidoreductase activity"/>
    <property type="evidence" value="ECO:0007669"/>
    <property type="project" value="UniProtKB-KW"/>
</dbReference>
<dbReference type="PANTHER" id="PTHR13887:SF14">
    <property type="entry name" value="DISULFIDE BOND FORMATION PROTEIN D"/>
    <property type="match status" value="1"/>
</dbReference>
<dbReference type="InterPro" id="IPR013766">
    <property type="entry name" value="Thioredoxin_domain"/>
</dbReference>
<evidence type="ECO:0000313" key="9">
    <source>
        <dbReference type="Proteomes" id="UP000070449"/>
    </source>
</evidence>
<dbReference type="Gene3D" id="3.40.30.10">
    <property type="entry name" value="Glutaredoxin"/>
    <property type="match status" value="1"/>
</dbReference>
<dbReference type="STRING" id="1617427.UZ20_WS6002000176"/>
<dbReference type="Proteomes" id="UP000070449">
    <property type="component" value="Unassembled WGS sequence"/>
</dbReference>
<keyword evidence="4" id="KW-1015">Disulfide bond</keyword>
<evidence type="ECO:0000313" key="8">
    <source>
        <dbReference type="EMBL" id="KXK09868.1"/>
    </source>
</evidence>
<dbReference type="InterPro" id="IPR036249">
    <property type="entry name" value="Thioredoxin-like_sf"/>
</dbReference>
<evidence type="ECO:0000256" key="1">
    <source>
        <dbReference type="ARBA" id="ARBA00005791"/>
    </source>
</evidence>
<evidence type="ECO:0000256" key="3">
    <source>
        <dbReference type="ARBA" id="ARBA00023002"/>
    </source>
</evidence>
<proteinExistence type="inferred from homology"/>
<name>A0A136KKP1_9BACT</name>
<keyword evidence="6" id="KW-0812">Transmembrane</keyword>
<keyword evidence="2" id="KW-0732">Signal</keyword>
<dbReference type="Pfam" id="PF13462">
    <property type="entry name" value="Thioredoxin_4"/>
    <property type="match status" value="1"/>
</dbReference>
<keyword evidence="3" id="KW-0560">Oxidoreductase</keyword>
<protein>
    <submittedName>
        <fullName evidence="8">Disulfide bond formation protein D</fullName>
    </submittedName>
</protein>
<keyword evidence="6" id="KW-0472">Membrane</keyword>
<evidence type="ECO:0000259" key="7">
    <source>
        <dbReference type="PROSITE" id="PS51352"/>
    </source>
</evidence>
<comment type="similarity">
    <text evidence="1">Belongs to the thioredoxin family. DsbA subfamily.</text>
</comment>
<dbReference type="PANTHER" id="PTHR13887">
    <property type="entry name" value="GLUTATHIONE S-TRANSFERASE KAPPA"/>
    <property type="match status" value="1"/>
</dbReference>
<dbReference type="InterPro" id="IPR012336">
    <property type="entry name" value="Thioredoxin-like_fold"/>
</dbReference>
<feature type="domain" description="Thioredoxin" evidence="7">
    <location>
        <begin position="60"/>
        <end position="274"/>
    </location>
</feature>
<keyword evidence="5" id="KW-0676">Redox-active center</keyword>
<organism evidence="8 9">
    <name type="scientific">candidate division WS6 bacterium OLB21</name>
    <dbReference type="NCBI Taxonomy" id="1617427"/>
    <lineage>
        <taxon>Bacteria</taxon>
        <taxon>Candidatus Dojkabacteria</taxon>
    </lineage>
</organism>
<dbReference type="Gene3D" id="1.10.40.80">
    <property type="match status" value="1"/>
</dbReference>
<sequence>MSNKHNKKADTGSPVNVSEESVDIELQQFLIPISIIISGVLIAASVFFSVRGLTGGVVTNTNTNPSPTAAVLGEPDENGFTPAVVNIADAPLLGNRDSAKVAIVEFSDFECPFCQRFHNETFDQIIQEYVDTGKAIFVYRDFPLSFHNPEATNASLAARCVFEQAGNNGFFKFTSEYYARTLSNKAGLPEGTTLASLAGSIEGVNVDSFNSCYSEKRYEGKIATDIADGSAAGITGTPGFIIGVLDSNGNVEGLNVPGAQPFDVFKQVIDEQLAR</sequence>
<evidence type="ECO:0000256" key="4">
    <source>
        <dbReference type="ARBA" id="ARBA00023157"/>
    </source>
</evidence>
<gene>
    <name evidence="8" type="primary">bdbD</name>
    <name evidence="8" type="ORF">UZ20_WS6002000176</name>
</gene>
<dbReference type="EMBL" id="JYPD01000011">
    <property type="protein sequence ID" value="KXK09868.1"/>
    <property type="molecule type" value="Genomic_DNA"/>
</dbReference>
<reference evidence="8 9" key="1">
    <citation type="submission" date="2015-02" db="EMBL/GenBank/DDBJ databases">
        <title>Improved understanding of the partial-nitritation anammox process through 23 genomes representing the majority of the microbial community.</title>
        <authorList>
            <person name="Speth D.R."/>
            <person name="In T Zandt M."/>
            <person name="Guerrero Cruz S."/>
            <person name="Jetten M.S."/>
            <person name="Dutilh B.E."/>
        </authorList>
    </citation>
    <scope>NUCLEOTIDE SEQUENCE [LARGE SCALE GENOMIC DNA]</scope>
    <source>
        <strain evidence="8">OLB21</strain>
    </source>
</reference>
<feature type="transmembrane region" description="Helical" evidence="6">
    <location>
        <begin position="29"/>
        <end position="50"/>
    </location>
</feature>
<evidence type="ECO:0000256" key="2">
    <source>
        <dbReference type="ARBA" id="ARBA00022729"/>
    </source>
</evidence>
<dbReference type="PROSITE" id="PS51352">
    <property type="entry name" value="THIOREDOXIN_2"/>
    <property type="match status" value="1"/>
</dbReference>
<dbReference type="SUPFAM" id="SSF52833">
    <property type="entry name" value="Thioredoxin-like"/>
    <property type="match status" value="1"/>
</dbReference>
<comment type="caution">
    <text evidence="8">The sequence shown here is derived from an EMBL/GenBank/DDBJ whole genome shotgun (WGS) entry which is preliminary data.</text>
</comment>
<accession>A0A136KKP1</accession>
<evidence type="ECO:0000256" key="5">
    <source>
        <dbReference type="ARBA" id="ARBA00023284"/>
    </source>
</evidence>
<dbReference type="AlphaFoldDB" id="A0A136KKP1"/>
<evidence type="ECO:0000256" key="6">
    <source>
        <dbReference type="SAM" id="Phobius"/>
    </source>
</evidence>
<keyword evidence="6" id="KW-1133">Transmembrane helix</keyword>